<dbReference type="GeneID" id="80335966"/>
<organism evidence="3 4">
    <name type="scientific">Nocardia otitidiscaviarum</name>
    <dbReference type="NCBI Taxonomy" id="1823"/>
    <lineage>
        <taxon>Bacteria</taxon>
        <taxon>Bacillati</taxon>
        <taxon>Actinomycetota</taxon>
        <taxon>Actinomycetes</taxon>
        <taxon>Mycobacteriales</taxon>
        <taxon>Nocardiaceae</taxon>
        <taxon>Nocardia</taxon>
    </lineage>
</organism>
<dbReference type="RefSeq" id="WP_039809790.1">
    <property type="nucleotide sequence ID" value="NZ_CP041695.1"/>
</dbReference>
<dbReference type="SUPFAM" id="SSF82607">
    <property type="entry name" value="YbaB-like"/>
    <property type="match status" value="1"/>
</dbReference>
<evidence type="ECO:0000256" key="2">
    <source>
        <dbReference type="SAM" id="MobiDB-lite"/>
    </source>
</evidence>
<dbReference type="InterPro" id="IPR036894">
    <property type="entry name" value="YbaB-like_sf"/>
</dbReference>
<evidence type="ECO:0000256" key="1">
    <source>
        <dbReference type="SAM" id="Coils"/>
    </source>
</evidence>
<keyword evidence="4" id="KW-1185">Reference proteome</keyword>
<dbReference type="STRING" id="1406858.GCA_000710895_07258"/>
<accession>A0A378YHH9</accession>
<reference evidence="3 4" key="1">
    <citation type="submission" date="2018-06" db="EMBL/GenBank/DDBJ databases">
        <authorList>
            <consortium name="Pathogen Informatics"/>
            <person name="Doyle S."/>
        </authorList>
    </citation>
    <scope>NUCLEOTIDE SEQUENCE [LARGE SCALE GENOMIC DNA]</scope>
    <source>
        <strain evidence="3 4">NCTC1934</strain>
    </source>
</reference>
<dbReference type="Pfam" id="PF02575">
    <property type="entry name" value="YbaB_DNA_bd"/>
    <property type="match status" value="1"/>
</dbReference>
<feature type="coiled-coil region" evidence="1">
    <location>
        <begin position="10"/>
        <end position="37"/>
    </location>
</feature>
<protein>
    <submittedName>
        <fullName evidence="3">Uncharacterized BCR, YbaB family COG0718</fullName>
    </submittedName>
</protein>
<sequence>MVNDNARAEMHSLLDEVQRQFADIARLQRERARLTASASARKGRVTVTVNADGAIVKTKFSADIDDLDYGEIADAVTEAAQQAFTEVSRRGQELMGPLRDRRARLPKLSDLIEGLPDVSEQIPVAPPVSMADPDVRQRRVEVDPLSADESRGNDRPSTPGATETSW</sequence>
<keyword evidence="1" id="KW-0175">Coiled coil</keyword>
<feature type="region of interest" description="Disordered" evidence="2">
    <location>
        <begin position="123"/>
        <end position="166"/>
    </location>
</feature>
<proteinExistence type="predicted"/>
<dbReference type="InterPro" id="IPR004401">
    <property type="entry name" value="YbaB/EbfC"/>
</dbReference>
<dbReference type="Proteomes" id="UP000255467">
    <property type="component" value="Unassembled WGS sequence"/>
</dbReference>
<name>A0A378YHH9_9NOCA</name>
<evidence type="ECO:0000313" key="3">
    <source>
        <dbReference type="EMBL" id="SUA76604.1"/>
    </source>
</evidence>
<gene>
    <name evidence="3" type="ORF">NCTC1934_02624</name>
</gene>
<dbReference type="GO" id="GO:0003677">
    <property type="term" value="F:DNA binding"/>
    <property type="evidence" value="ECO:0007669"/>
    <property type="project" value="InterPro"/>
</dbReference>
<dbReference type="AlphaFoldDB" id="A0A378YHH9"/>
<evidence type="ECO:0000313" key="4">
    <source>
        <dbReference type="Proteomes" id="UP000255467"/>
    </source>
</evidence>
<feature type="compositionally biased region" description="Basic and acidic residues" evidence="2">
    <location>
        <begin position="133"/>
        <end position="154"/>
    </location>
</feature>
<dbReference type="Gene3D" id="3.30.1310.10">
    <property type="entry name" value="Nucleoid-associated protein YbaB-like domain"/>
    <property type="match status" value="1"/>
</dbReference>
<feature type="compositionally biased region" description="Polar residues" evidence="2">
    <location>
        <begin position="155"/>
        <end position="166"/>
    </location>
</feature>
<dbReference type="EMBL" id="UGRY01000002">
    <property type="protein sequence ID" value="SUA76604.1"/>
    <property type="molecule type" value="Genomic_DNA"/>
</dbReference>